<reference evidence="11" key="2">
    <citation type="submission" date="2020-09" db="EMBL/GenBank/DDBJ databases">
        <authorList>
            <person name="Sun Q."/>
            <person name="Sedlacek I."/>
        </authorList>
    </citation>
    <scope>NUCLEOTIDE SEQUENCE</scope>
    <source>
        <strain evidence="11">CCM 7897</strain>
    </source>
</reference>
<dbReference type="PANTHER" id="PTHR47019">
    <property type="entry name" value="LIPID II FLIPPASE MURJ"/>
    <property type="match status" value="1"/>
</dbReference>
<dbReference type="GO" id="GO:0009252">
    <property type="term" value="P:peptidoglycan biosynthetic process"/>
    <property type="evidence" value="ECO:0007669"/>
    <property type="project" value="UniProtKB-KW"/>
</dbReference>
<feature type="transmembrane region" description="Helical" evidence="10">
    <location>
        <begin position="96"/>
        <end position="120"/>
    </location>
</feature>
<dbReference type="InterPro" id="IPR051050">
    <property type="entry name" value="Lipid_II_flippase_MurJ/MviN"/>
</dbReference>
<feature type="transmembrane region" description="Helical" evidence="10">
    <location>
        <begin position="277"/>
        <end position="296"/>
    </location>
</feature>
<dbReference type="GO" id="GO:0015648">
    <property type="term" value="F:lipid-linked peptidoglycan transporter activity"/>
    <property type="evidence" value="ECO:0007669"/>
    <property type="project" value="TreeGrafter"/>
</dbReference>
<keyword evidence="4" id="KW-0133">Cell shape</keyword>
<feature type="transmembrane region" description="Helical" evidence="10">
    <location>
        <begin position="353"/>
        <end position="372"/>
    </location>
</feature>
<dbReference type="AlphaFoldDB" id="A0A917BL26"/>
<dbReference type="GO" id="GO:0008360">
    <property type="term" value="P:regulation of cell shape"/>
    <property type="evidence" value="ECO:0007669"/>
    <property type="project" value="UniProtKB-KW"/>
</dbReference>
<evidence type="ECO:0000256" key="8">
    <source>
        <dbReference type="ARBA" id="ARBA00060041"/>
    </source>
</evidence>
<evidence type="ECO:0000256" key="4">
    <source>
        <dbReference type="ARBA" id="ARBA00022960"/>
    </source>
</evidence>
<evidence type="ECO:0000256" key="5">
    <source>
        <dbReference type="ARBA" id="ARBA00022984"/>
    </source>
</evidence>
<accession>A0A917BL26</accession>
<evidence type="ECO:0000256" key="1">
    <source>
        <dbReference type="ARBA" id="ARBA00004651"/>
    </source>
</evidence>
<evidence type="ECO:0000256" key="9">
    <source>
        <dbReference type="ARBA" id="ARBA00061532"/>
    </source>
</evidence>
<dbReference type="GO" id="GO:0005886">
    <property type="term" value="C:plasma membrane"/>
    <property type="evidence" value="ECO:0007669"/>
    <property type="project" value="UniProtKB-SubCell"/>
</dbReference>
<evidence type="ECO:0000256" key="2">
    <source>
        <dbReference type="ARBA" id="ARBA00022475"/>
    </source>
</evidence>
<feature type="transmembrane region" description="Helical" evidence="10">
    <location>
        <begin position="445"/>
        <end position="466"/>
    </location>
</feature>
<protein>
    <submittedName>
        <fullName evidence="11">Lipid II flippase MurJ</fullName>
    </submittedName>
</protein>
<comment type="similarity">
    <text evidence="9">Belongs to the MurJ/MviN family.</text>
</comment>
<comment type="caution">
    <text evidence="11">The sequence shown here is derived from an EMBL/GenBank/DDBJ whole genome shotgun (WGS) entry which is preliminary data.</text>
</comment>
<name>A0A917BL26_9HYPH</name>
<keyword evidence="3 10" id="KW-0812">Transmembrane</keyword>
<organism evidence="11 12">
    <name type="scientific">Azorhizobium oxalatiphilum</name>
    <dbReference type="NCBI Taxonomy" id="980631"/>
    <lineage>
        <taxon>Bacteria</taxon>
        <taxon>Pseudomonadati</taxon>
        <taxon>Pseudomonadota</taxon>
        <taxon>Alphaproteobacteria</taxon>
        <taxon>Hyphomicrobiales</taxon>
        <taxon>Xanthobacteraceae</taxon>
        <taxon>Azorhizobium</taxon>
    </lineage>
</organism>
<evidence type="ECO:0000256" key="10">
    <source>
        <dbReference type="SAM" id="Phobius"/>
    </source>
</evidence>
<dbReference type="PRINTS" id="PR01806">
    <property type="entry name" value="VIRFACTRMVIN"/>
</dbReference>
<keyword evidence="6 10" id="KW-1133">Transmembrane helix</keyword>
<evidence type="ECO:0000256" key="7">
    <source>
        <dbReference type="ARBA" id="ARBA00023136"/>
    </source>
</evidence>
<evidence type="ECO:0000256" key="6">
    <source>
        <dbReference type="ARBA" id="ARBA00022989"/>
    </source>
</evidence>
<evidence type="ECO:0000313" key="11">
    <source>
        <dbReference type="EMBL" id="GGF44897.1"/>
    </source>
</evidence>
<dbReference type="EMBL" id="BMCT01000001">
    <property type="protein sequence ID" value="GGF44897.1"/>
    <property type="molecule type" value="Genomic_DNA"/>
</dbReference>
<feature type="transmembrane region" description="Helical" evidence="10">
    <location>
        <begin position="207"/>
        <end position="226"/>
    </location>
</feature>
<dbReference type="Pfam" id="PF03023">
    <property type="entry name" value="MurJ"/>
    <property type="match status" value="1"/>
</dbReference>
<feature type="transmembrane region" description="Helical" evidence="10">
    <location>
        <begin position="378"/>
        <end position="400"/>
    </location>
</feature>
<evidence type="ECO:0000256" key="3">
    <source>
        <dbReference type="ARBA" id="ARBA00022692"/>
    </source>
</evidence>
<dbReference type="InterPro" id="IPR004268">
    <property type="entry name" value="MurJ"/>
</dbReference>
<evidence type="ECO:0000313" key="12">
    <source>
        <dbReference type="Proteomes" id="UP000606044"/>
    </source>
</evidence>
<keyword evidence="12" id="KW-1185">Reference proteome</keyword>
<dbReference type="Proteomes" id="UP000606044">
    <property type="component" value="Unassembled WGS sequence"/>
</dbReference>
<feature type="transmembrane region" description="Helical" evidence="10">
    <location>
        <begin position="412"/>
        <end position="433"/>
    </location>
</feature>
<dbReference type="GO" id="GO:0034204">
    <property type="term" value="P:lipid translocation"/>
    <property type="evidence" value="ECO:0007669"/>
    <property type="project" value="TreeGrafter"/>
</dbReference>
<feature type="transmembrane region" description="Helical" evidence="10">
    <location>
        <begin position="316"/>
        <end position="333"/>
    </location>
</feature>
<comment type="function">
    <text evidence="8">Involved in peptidoglycan biosynthesis. Transports lipid-linked peptidoglycan precursors from the inner to the outer leaflet of the cytoplasmic membrane.</text>
</comment>
<gene>
    <name evidence="11" type="ORF">GCM10007301_00510</name>
</gene>
<sequence>MLGVGPLADALMAALSLPLLARRLLAEGAFNAALIPALVRREASAGSAAARPLATATLWLLLALLCLFALLGGLFMPALIRLLAPGFEPGGARADLAIACGRIALLYLPLAGAAAVYGGLANRDGRVVLPSLAPVLANVVVLSAIVFIAFEGLIGTAEAAHAMAIATVAAGIAQLALMVRAARRSPALPGGAAADWRGARTVMRASAPALLFAGLAQLRIILAAAVLSADPGSVSALNYAQRLVDLPLGLVGASAGAVLVPLLVAGGGGAGRQATGAVIAALSLAMPAALGLLLLADPIVAVLYQRGGFTAEDAQVTAALLAMLALALPAQGLERVLAATALTHGLTRAVERIGLGSLLLCLLLVAGLSAGFGTVIGVAGIALSATLSASAMLLLLAARGHLAMDGRVLRQLAGLVTASLLMAATVFGLAASWPAPRPQSLAGVLHLAALIGAGMLVYGGVMLALIRRGRRSGKNT</sequence>
<proteinExistence type="inferred from homology"/>
<dbReference type="PANTHER" id="PTHR47019:SF1">
    <property type="entry name" value="LIPID II FLIPPASE MURJ"/>
    <property type="match status" value="1"/>
</dbReference>
<keyword evidence="2" id="KW-1003">Cell membrane</keyword>
<comment type="subcellular location">
    <subcellularLocation>
        <location evidence="1">Cell membrane</location>
        <topology evidence="1">Multi-pass membrane protein</topology>
    </subcellularLocation>
</comment>
<reference evidence="11" key="1">
    <citation type="journal article" date="2014" name="Int. J. Syst. Evol. Microbiol.">
        <title>Complete genome sequence of Corynebacterium casei LMG S-19264T (=DSM 44701T), isolated from a smear-ripened cheese.</title>
        <authorList>
            <consortium name="US DOE Joint Genome Institute (JGI-PGF)"/>
            <person name="Walter F."/>
            <person name="Albersmeier A."/>
            <person name="Kalinowski J."/>
            <person name="Ruckert C."/>
        </authorList>
    </citation>
    <scope>NUCLEOTIDE SEQUENCE</scope>
    <source>
        <strain evidence="11">CCM 7897</strain>
    </source>
</reference>
<feature type="transmembrane region" description="Helical" evidence="10">
    <location>
        <begin position="59"/>
        <end position="84"/>
    </location>
</feature>
<keyword evidence="5" id="KW-0573">Peptidoglycan synthesis</keyword>
<feature type="transmembrane region" description="Helical" evidence="10">
    <location>
        <begin position="160"/>
        <end position="179"/>
    </location>
</feature>
<feature type="transmembrane region" description="Helical" evidence="10">
    <location>
        <begin position="132"/>
        <end position="154"/>
    </location>
</feature>
<keyword evidence="7 10" id="KW-0472">Membrane</keyword>
<feature type="transmembrane region" description="Helical" evidence="10">
    <location>
        <begin position="246"/>
        <end position="265"/>
    </location>
</feature>